<gene>
    <name evidence="1" type="ORF">COCSUDRAFT_54280</name>
</gene>
<evidence type="ECO:0000313" key="1">
    <source>
        <dbReference type="EMBL" id="EIE20927.1"/>
    </source>
</evidence>
<evidence type="ECO:0008006" key="3">
    <source>
        <dbReference type="Google" id="ProtNLM"/>
    </source>
</evidence>
<sequence length="125" mass="13061">MYAPYVAVSSEGGALTSQQAIALVIVWAEPITGLATSQFKVSGPATASVAALKLLRGTSSYYHLLVNLPADYTGSVSITFTGQVKDASGNVNIPLQALQFTKTTDSLLEPTSFRILKSPGLLALT</sequence>
<dbReference type="RefSeq" id="XP_005645471.1">
    <property type="nucleotide sequence ID" value="XM_005645414.1"/>
</dbReference>
<organism evidence="1 2">
    <name type="scientific">Coccomyxa subellipsoidea (strain C-169)</name>
    <name type="common">Green microalga</name>
    <dbReference type="NCBI Taxonomy" id="574566"/>
    <lineage>
        <taxon>Eukaryota</taxon>
        <taxon>Viridiplantae</taxon>
        <taxon>Chlorophyta</taxon>
        <taxon>core chlorophytes</taxon>
        <taxon>Trebouxiophyceae</taxon>
        <taxon>Trebouxiophyceae incertae sedis</taxon>
        <taxon>Coccomyxaceae</taxon>
        <taxon>Coccomyxa</taxon>
        <taxon>Coccomyxa subellipsoidea</taxon>
    </lineage>
</organism>
<name>I0YRA8_COCSC</name>
<keyword evidence="2" id="KW-1185">Reference proteome</keyword>
<dbReference type="Proteomes" id="UP000007264">
    <property type="component" value="Unassembled WGS sequence"/>
</dbReference>
<dbReference type="GeneID" id="17038906"/>
<comment type="caution">
    <text evidence="1">The sequence shown here is derived from an EMBL/GenBank/DDBJ whole genome shotgun (WGS) entry which is preliminary data.</text>
</comment>
<dbReference type="AlphaFoldDB" id="I0YRA8"/>
<protein>
    <recommendedName>
        <fullName evidence="3">Bacterial Ig-like domain-containing protein</fullName>
    </recommendedName>
</protein>
<dbReference type="EMBL" id="AGSI01000014">
    <property type="protein sequence ID" value="EIE20927.1"/>
    <property type="molecule type" value="Genomic_DNA"/>
</dbReference>
<evidence type="ECO:0000313" key="2">
    <source>
        <dbReference type="Proteomes" id="UP000007264"/>
    </source>
</evidence>
<dbReference type="KEGG" id="csl:COCSUDRAFT_54280"/>
<accession>I0YRA8</accession>
<reference evidence="1 2" key="1">
    <citation type="journal article" date="2012" name="Genome Biol.">
        <title>The genome of the polar eukaryotic microalga coccomyxa subellipsoidea reveals traits of cold adaptation.</title>
        <authorList>
            <person name="Blanc G."/>
            <person name="Agarkova I."/>
            <person name="Grimwood J."/>
            <person name="Kuo A."/>
            <person name="Brueggeman A."/>
            <person name="Dunigan D."/>
            <person name="Gurnon J."/>
            <person name="Ladunga I."/>
            <person name="Lindquist E."/>
            <person name="Lucas S."/>
            <person name="Pangilinan J."/>
            <person name="Proschold T."/>
            <person name="Salamov A."/>
            <person name="Schmutz J."/>
            <person name="Weeks D."/>
            <person name="Yamada T."/>
            <person name="Claverie J.M."/>
            <person name="Grigoriev I."/>
            <person name="Van Etten J."/>
            <person name="Lomsadze A."/>
            <person name="Borodovsky M."/>
        </authorList>
    </citation>
    <scope>NUCLEOTIDE SEQUENCE [LARGE SCALE GENOMIC DNA]</scope>
    <source>
        <strain evidence="1 2">C-169</strain>
    </source>
</reference>
<proteinExistence type="predicted"/>